<feature type="domain" description="RNase H type-1" evidence="2">
    <location>
        <begin position="763"/>
        <end position="877"/>
    </location>
</feature>
<keyword evidence="4" id="KW-1185">Reference proteome</keyword>
<evidence type="ECO:0000256" key="1">
    <source>
        <dbReference type="SAM" id="MobiDB-lite"/>
    </source>
</evidence>
<dbReference type="PANTHER" id="PTHR47723:SF23">
    <property type="entry name" value="REVERSE TRANSCRIPTASE-LIKE PROTEIN"/>
    <property type="match status" value="1"/>
</dbReference>
<dbReference type="Gene3D" id="3.30.420.10">
    <property type="entry name" value="Ribonuclease H-like superfamily/Ribonuclease H"/>
    <property type="match status" value="1"/>
</dbReference>
<evidence type="ECO:0000313" key="3">
    <source>
        <dbReference type="EMBL" id="GMF32097.1"/>
    </source>
</evidence>
<dbReference type="InterPro" id="IPR036397">
    <property type="entry name" value="RNaseH_sf"/>
</dbReference>
<dbReference type="Pfam" id="PF13456">
    <property type="entry name" value="RVT_3"/>
    <property type="match status" value="1"/>
</dbReference>
<reference evidence="3" key="1">
    <citation type="submission" date="2023-04" db="EMBL/GenBank/DDBJ databases">
        <title>Phytophthora fragariaefolia NBRC 109709.</title>
        <authorList>
            <person name="Ichikawa N."/>
            <person name="Sato H."/>
            <person name="Tonouchi N."/>
        </authorList>
    </citation>
    <scope>NUCLEOTIDE SEQUENCE</scope>
    <source>
        <strain evidence="3">NBRC 109709</strain>
    </source>
</reference>
<comment type="caution">
    <text evidence="3">The sequence shown here is derived from an EMBL/GenBank/DDBJ whole genome shotgun (WGS) entry which is preliminary data.</text>
</comment>
<feature type="region of interest" description="Disordered" evidence="1">
    <location>
        <begin position="451"/>
        <end position="484"/>
    </location>
</feature>
<dbReference type="EMBL" id="BSXT01000669">
    <property type="protein sequence ID" value="GMF32097.1"/>
    <property type="molecule type" value="Genomic_DNA"/>
</dbReference>
<feature type="compositionally biased region" description="Basic and acidic residues" evidence="1">
    <location>
        <begin position="13"/>
        <end position="27"/>
    </location>
</feature>
<dbReference type="AlphaFoldDB" id="A0A9W7CMB6"/>
<evidence type="ECO:0000313" key="4">
    <source>
        <dbReference type="Proteomes" id="UP001165121"/>
    </source>
</evidence>
<feature type="compositionally biased region" description="Basic and acidic residues" evidence="1">
    <location>
        <begin position="354"/>
        <end position="363"/>
    </location>
</feature>
<name>A0A9W7CMB6_9STRA</name>
<feature type="region of interest" description="Disordered" evidence="1">
    <location>
        <begin position="916"/>
        <end position="983"/>
    </location>
</feature>
<dbReference type="SUPFAM" id="SSF50630">
    <property type="entry name" value="Acid proteases"/>
    <property type="match status" value="1"/>
</dbReference>
<gene>
    <name evidence="3" type="ORF">Pfra01_000754300</name>
</gene>
<dbReference type="InterPro" id="IPR053151">
    <property type="entry name" value="RNase_H-like"/>
</dbReference>
<dbReference type="Gene3D" id="2.40.70.10">
    <property type="entry name" value="Acid Proteases"/>
    <property type="match status" value="1"/>
</dbReference>
<feature type="compositionally biased region" description="Low complexity" evidence="1">
    <location>
        <begin position="965"/>
        <end position="976"/>
    </location>
</feature>
<proteinExistence type="predicted"/>
<accession>A0A9W7CMB6</accession>
<organism evidence="3 4">
    <name type="scientific">Phytophthora fragariaefolia</name>
    <dbReference type="NCBI Taxonomy" id="1490495"/>
    <lineage>
        <taxon>Eukaryota</taxon>
        <taxon>Sar</taxon>
        <taxon>Stramenopiles</taxon>
        <taxon>Oomycota</taxon>
        <taxon>Peronosporomycetes</taxon>
        <taxon>Peronosporales</taxon>
        <taxon>Peronosporaceae</taxon>
        <taxon>Phytophthora</taxon>
    </lineage>
</organism>
<feature type="region of interest" description="Disordered" evidence="1">
    <location>
        <begin position="354"/>
        <end position="376"/>
    </location>
</feature>
<feature type="region of interest" description="Disordered" evidence="1">
    <location>
        <begin position="1"/>
        <end position="29"/>
    </location>
</feature>
<dbReference type="SUPFAM" id="SSF53098">
    <property type="entry name" value="Ribonuclease H-like"/>
    <property type="match status" value="1"/>
</dbReference>
<dbReference type="Pfam" id="PF13650">
    <property type="entry name" value="Asp_protease_2"/>
    <property type="match status" value="1"/>
</dbReference>
<dbReference type="Proteomes" id="UP001165121">
    <property type="component" value="Unassembled WGS sequence"/>
</dbReference>
<sequence>MNWKTLPMISSSRKNEARLEKPLRTSPEDETALTVVMSGLQRPRGTDIDETATTDTDADMTVEWTTPVIHPDSSCEDVEYRLTDDDQSGSAYADPYHSDEHDRHVAAANDAERRTEAIGTPPTETGLVPIGLPQLASPLVDADCVYAFVGESKWLKTQRREEVKYRNGSFGGGERRNDEWNGGRSEGLVSSVTKKPGHDYQPKNVIKLLSGESLGWWSAQKLDKRVRMRALVQGAVNDAHTRILLDTGTNVSVISERFAKQLRMREVRDHGRCMEIQGFAKGTMATTKRALAKVTLGWNQVYEYELWVMFHGAGVDIVLGTDFMIPAGVRLVIIHATARLPDEVEISLIKTQRMADTREEGPHVPDGPTELMSMGSDDERINTEGCRVSTRPSTAGTGDEHLGPPSHVPGASTSIAVGCQRGPTEDGGVEGEIYQRWLAAQPLAVERVPYTPPTKILRRPSESSEGRVSDRDDQAECATATTEPSAEMVAEVVHQEEARPKLTAHSDRVSEGSEVTKLKLEGAYLAAATVSEDWGDRDAPNASEHPGNDTEFEYYARELAVCTAVGGSPTDTAIHSRTRFEADHESSNTPDSLSAVVNDPRGDMFASGEADQSSLVPVFERRSFVDDICFGGESLDSWLETSDRLLSRFEECRISVSITKTFLTLGWINTSKTLFGRPTQFAVMLSPWHLVVHRVNKDDSAFAQLLHSTITNSVGLDEALQRVAPPSKRNPMVRMDPVLLYARLPNDHQGFVLSFDGSAKTPKHGRYGSCAWILWRLPDWKIEIAASAYLENTTVNQAEYMGMNEGLRAAQAYGVTDLVVVGDSRLAIQQSLAVIACLKESLLTQLNIHRELVARFQSVRYLHVTREYNPSADSLAGETLAAKEAKTTLTEESKSKLEQLNRIHEVIYGEPNREVTQATQSTNKRVRFADTHDEDSEALPVEPEPPDRPNDATTESSHVENGETPPRAAERPPSAEYFDPLEVQEERCRRVGRAQDEELRRANLK</sequence>
<dbReference type="GO" id="GO:0003676">
    <property type="term" value="F:nucleic acid binding"/>
    <property type="evidence" value="ECO:0007669"/>
    <property type="project" value="InterPro"/>
</dbReference>
<dbReference type="CDD" id="cd00303">
    <property type="entry name" value="retropepsin_like"/>
    <property type="match status" value="1"/>
</dbReference>
<feature type="region of interest" description="Disordered" evidence="1">
    <location>
        <begin position="167"/>
        <end position="196"/>
    </location>
</feature>
<feature type="compositionally biased region" description="Basic and acidic residues" evidence="1">
    <location>
        <begin position="459"/>
        <end position="474"/>
    </location>
</feature>
<protein>
    <submittedName>
        <fullName evidence="3">Unnamed protein product</fullName>
    </submittedName>
</protein>
<dbReference type="InterPro" id="IPR012337">
    <property type="entry name" value="RNaseH-like_sf"/>
</dbReference>
<dbReference type="InterPro" id="IPR021109">
    <property type="entry name" value="Peptidase_aspartic_dom_sf"/>
</dbReference>
<dbReference type="GO" id="GO:0004523">
    <property type="term" value="F:RNA-DNA hybrid ribonuclease activity"/>
    <property type="evidence" value="ECO:0007669"/>
    <property type="project" value="InterPro"/>
</dbReference>
<dbReference type="InterPro" id="IPR002156">
    <property type="entry name" value="RNaseH_domain"/>
</dbReference>
<dbReference type="PANTHER" id="PTHR47723">
    <property type="entry name" value="OS05G0353850 PROTEIN"/>
    <property type="match status" value="1"/>
</dbReference>
<evidence type="ECO:0000259" key="2">
    <source>
        <dbReference type="Pfam" id="PF13456"/>
    </source>
</evidence>